<sequence>MKDPFGRDVLLSIRAYDFEHSRVIRPSSYLEYKLRVQPYGNILSDFILAGMVAVRRARSDVEREQYGEILRENLNEKAEVLEEQPEPEVAKSFCWVTFKERKYIEPECVVGALTKARGMPEICGACRYFIPALAVEGVLEYLRKPSEKKFKEIIITLSEYFPGVPQVVEV</sequence>
<protein>
    <submittedName>
        <fullName evidence="1">Uncharacterized protein</fullName>
    </submittedName>
</protein>
<dbReference type="Proteomes" id="UP001571980">
    <property type="component" value="Unassembled WGS sequence"/>
</dbReference>
<evidence type="ECO:0000313" key="1">
    <source>
        <dbReference type="EMBL" id="MFA4805218.1"/>
    </source>
</evidence>
<dbReference type="EMBL" id="JARRIG010000007">
    <property type="protein sequence ID" value="MFA4805218.1"/>
    <property type="molecule type" value="Genomic_DNA"/>
</dbReference>
<accession>A0ABV4T8B4</accession>
<keyword evidence="2" id="KW-1185">Reference proteome</keyword>
<dbReference type="RefSeq" id="WP_372824662.1">
    <property type="nucleotide sequence ID" value="NZ_JARRIG010000007.1"/>
</dbReference>
<reference evidence="1 2" key="1">
    <citation type="submission" date="2023-03" db="EMBL/GenBank/DDBJ databases">
        <title>Speciation in Pyrococcus: adaptation to high temperature as a mechanism.</title>
        <authorList>
            <person name="Gu J."/>
        </authorList>
    </citation>
    <scope>NUCLEOTIDE SEQUENCE [LARGE SCALE GENOMIC DNA]</scope>
    <source>
        <strain evidence="1 2">LMOA34</strain>
    </source>
</reference>
<evidence type="ECO:0000313" key="2">
    <source>
        <dbReference type="Proteomes" id="UP001571980"/>
    </source>
</evidence>
<organism evidence="1 2">
    <name type="scientific">Pyrococcus kukulkanii</name>
    <dbReference type="NCBI Taxonomy" id="1609559"/>
    <lineage>
        <taxon>Archaea</taxon>
        <taxon>Methanobacteriati</taxon>
        <taxon>Methanobacteriota</taxon>
        <taxon>Thermococci</taxon>
        <taxon>Thermococcales</taxon>
        <taxon>Thermococcaceae</taxon>
        <taxon>Pyrococcus</taxon>
    </lineage>
</organism>
<gene>
    <name evidence="1" type="ORF">P8X34_10820</name>
</gene>
<proteinExistence type="predicted"/>
<name>A0ABV4T8B4_9EURY</name>
<comment type="caution">
    <text evidence="1">The sequence shown here is derived from an EMBL/GenBank/DDBJ whole genome shotgun (WGS) entry which is preliminary data.</text>
</comment>